<evidence type="ECO:0000313" key="1">
    <source>
        <dbReference type="Proteomes" id="UP000887579"/>
    </source>
</evidence>
<sequence length="252" mass="29547">MRTCWKYDSRDRPSFYQILLYLKNTIDNSFKEFPEIREEGMKVFERSFVVTNYDDIDDQEYDFVYDEEEEDARKHTMLKELARMAAANGDEENFEYYKGDDPKDVDIGEEENLGEDEDAERFQVLALEDVPQTELLLEGPPLLTKKQIKERNKKREKFNKRQEKLEKEWQKKEEEENGNNTKYVDTIGLKDVQQKEPLLESEDGPSQSPFSTVNFGDGPKSITPKSQPRSPKPTSTPSRESKTDYTEIQAKP</sequence>
<name>A0AC34GWC2_9BILA</name>
<dbReference type="Proteomes" id="UP000887579">
    <property type="component" value="Unplaced"/>
</dbReference>
<protein>
    <submittedName>
        <fullName evidence="2">Uncharacterized protein</fullName>
    </submittedName>
</protein>
<organism evidence="1 2">
    <name type="scientific">Panagrolaimus sp. ES5</name>
    <dbReference type="NCBI Taxonomy" id="591445"/>
    <lineage>
        <taxon>Eukaryota</taxon>
        <taxon>Metazoa</taxon>
        <taxon>Ecdysozoa</taxon>
        <taxon>Nematoda</taxon>
        <taxon>Chromadorea</taxon>
        <taxon>Rhabditida</taxon>
        <taxon>Tylenchina</taxon>
        <taxon>Panagrolaimomorpha</taxon>
        <taxon>Panagrolaimoidea</taxon>
        <taxon>Panagrolaimidae</taxon>
        <taxon>Panagrolaimus</taxon>
    </lineage>
</organism>
<accession>A0AC34GWC2</accession>
<proteinExistence type="predicted"/>
<reference evidence="2" key="1">
    <citation type="submission" date="2022-11" db="UniProtKB">
        <authorList>
            <consortium name="WormBaseParasite"/>
        </authorList>
    </citation>
    <scope>IDENTIFICATION</scope>
</reference>
<evidence type="ECO:0000313" key="2">
    <source>
        <dbReference type="WBParaSite" id="ES5_v2.g9362.t1"/>
    </source>
</evidence>
<dbReference type="WBParaSite" id="ES5_v2.g9362.t1">
    <property type="protein sequence ID" value="ES5_v2.g9362.t1"/>
    <property type="gene ID" value="ES5_v2.g9362"/>
</dbReference>